<dbReference type="FunFam" id="2.60.40.1180:FF:000008">
    <property type="entry name" value="Alpha-galactosidase"/>
    <property type="match status" value="1"/>
</dbReference>
<dbReference type="Gene3D" id="3.20.20.70">
    <property type="entry name" value="Aldolase class I"/>
    <property type="match status" value="1"/>
</dbReference>
<dbReference type="InterPro" id="IPR041233">
    <property type="entry name" value="Melibiase_C"/>
</dbReference>
<dbReference type="Pfam" id="PF17801">
    <property type="entry name" value="Melibiase_C"/>
    <property type="match status" value="1"/>
</dbReference>
<evidence type="ECO:0000256" key="9">
    <source>
        <dbReference type="SAM" id="SignalP"/>
    </source>
</evidence>
<keyword evidence="7 8" id="KW-0326">Glycosidase</keyword>
<comment type="catalytic activity">
    <reaction evidence="1 8">
        <text>Hydrolysis of terminal, non-reducing alpha-D-galactose residues in alpha-D-galactosides, including galactose oligosaccharides, galactomannans and galactolipids.</text>
        <dbReference type="EC" id="3.2.1.22"/>
    </reaction>
</comment>
<dbReference type="GO" id="GO:0004557">
    <property type="term" value="F:alpha-galactosidase activity"/>
    <property type="evidence" value="ECO:0007669"/>
    <property type="project" value="UniProtKB-EC"/>
</dbReference>
<evidence type="ECO:0000256" key="1">
    <source>
        <dbReference type="ARBA" id="ARBA00001255"/>
    </source>
</evidence>
<dbReference type="SUPFAM" id="SSF51445">
    <property type="entry name" value="(Trans)glycosidases"/>
    <property type="match status" value="1"/>
</dbReference>
<dbReference type="Gene3D" id="2.60.40.1180">
    <property type="entry name" value="Golgi alpha-mannosidase II"/>
    <property type="match status" value="1"/>
</dbReference>
<organism evidence="11 12">
    <name type="scientific">Hibiscus trionum</name>
    <name type="common">Flower of an hour</name>
    <dbReference type="NCBI Taxonomy" id="183268"/>
    <lineage>
        <taxon>Eukaryota</taxon>
        <taxon>Viridiplantae</taxon>
        <taxon>Streptophyta</taxon>
        <taxon>Embryophyta</taxon>
        <taxon>Tracheophyta</taxon>
        <taxon>Spermatophyta</taxon>
        <taxon>Magnoliopsida</taxon>
        <taxon>eudicotyledons</taxon>
        <taxon>Gunneridae</taxon>
        <taxon>Pentapetalae</taxon>
        <taxon>rosids</taxon>
        <taxon>malvids</taxon>
        <taxon>Malvales</taxon>
        <taxon>Malvaceae</taxon>
        <taxon>Malvoideae</taxon>
        <taxon>Hibiscus</taxon>
    </lineage>
</organism>
<dbReference type="OrthoDB" id="1684427at2759"/>
<dbReference type="PANTHER" id="PTHR11452">
    <property type="entry name" value="ALPHA-GALACTOSIDASE/ALPHA-N-ACETYLGALACTOSAMINIDASE"/>
    <property type="match status" value="1"/>
</dbReference>
<evidence type="ECO:0000256" key="6">
    <source>
        <dbReference type="ARBA" id="ARBA00023157"/>
    </source>
</evidence>
<dbReference type="Proteomes" id="UP001165190">
    <property type="component" value="Unassembled WGS sequence"/>
</dbReference>
<dbReference type="InterPro" id="IPR013780">
    <property type="entry name" value="Glyco_hydro_b"/>
</dbReference>
<dbReference type="Pfam" id="PF16499">
    <property type="entry name" value="Melibiase_2"/>
    <property type="match status" value="1"/>
</dbReference>
<dbReference type="EC" id="3.2.1.22" evidence="3 8"/>
<evidence type="ECO:0000313" key="11">
    <source>
        <dbReference type="EMBL" id="GMJ06747.1"/>
    </source>
</evidence>
<feature type="chain" id="PRO_5040854743" description="Alpha-galactosidase" evidence="9">
    <location>
        <begin position="29"/>
        <end position="249"/>
    </location>
</feature>
<dbReference type="PROSITE" id="PS00512">
    <property type="entry name" value="ALPHA_GALACTOSIDASE"/>
    <property type="match status" value="1"/>
</dbReference>
<comment type="similarity">
    <text evidence="2 8">Belongs to the glycosyl hydrolase 27 family.</text>
</comment>
<dbReference type="PRINTS" id="PR00740">
    <property type="entry name" value="GLHYDRLASE27"/>
</dbReference>
<feature type="domain" description="Alpha galactosidase C-terminal" evidence="10">
    <location>
        <begin position="173"/>
        <end position="245"/>
    </location>
</feature>
<name>A0A9W7MN84_HIBTR</name>
<evidence type="ECO:0000256" key="7">
    <source>
        <dbReference type="ARBA" id="ARBA00023295"/>
    </source>
</evidence>
<gene>
    <name evidence="11" type="ORF">HRI_004343900</name>
</gene>
<evidence type="ECO:0000256" key="8">
    <source>
        <dbReference type="RuleBase" id="RU361168"/>
    </source>
</evidence>
<keyword evidence="4 9" id="KW-0732">Signal</keyword>
<keyword evidence="5 8" id="KW-0378">Hydrolase</keyword>
<dbReference type="InterPro" id="IPR017853">
    <property type="entry name" value="GH"/>
</dbReference>
<sequence length="249" mass="27376">MGKRRCSVVAALATIMVVMVELAPLTVAKSGRSMLTNGLGMTPPMGWNSWNHFGCNIDEKIIRETADALVSTGLSKLGYEYVNIDDCWAEISRDDKQVLFAIESLALVNHIDGSLSVPVQYVGEGSARTINPEFVKYKQEDSALCSWLLSSIGSSILPSLVNCKNALDIWEKIWAAHLSGYRIAVVLLNRGPVRYSTTALWDDIGLDPKTVVEARDLWEHKTLTTHFVGNLTATLAPHSCKLYVLKPIA</sequence>
<dbReference type="InterPro" id="IPR000111">
    <property type="entry name" value="Glyco_hydro_27/36_CS"/>
</dbReference>
<dbReference type="EMBL" id="BSYR01000046">
    <property type="protein sequence ID" value="GMJ06747.1"/>
    <property type="molecule type" value="Genomic_DNA"/>
</dbReference>
<dbReference type="GO" id="GO:0005975">
    <property type="term" value="P:carbohydrate metabolic process"/>
    <property type="evidence" value="ECO:0007669"/>
    <property type="project" value="InterPro"/>
</dbReference>
<dbReference type="GO" id="GO:0009505">
    <property type="term" value="C:plant-type cell wall"/>
    <property type="evidence" value="ECO:0007669"/>
    <property type="project" value="TreeGrafter"/>
</dbReference>
<feature type="signal peptide" evidence="9">
    <location>
        <begin position="1"/>
        <end position="28"/>
    </location>
</feature>
<keyword evidence="6 8" id="KW-1015">Disulfide bond</keyword>
<dbReference type="InterPro" id="IPR002241">
    <property type="entry name" value="Glyco_hydro_27"/>
</dbReference>
<evidence type="ECO:0000256" key="3">
    <source>
        <dbReference type="ARBA" id="ARBA00012755"/>
    </source>
</evidence>
<dbReference type="AlphaFoldDB" id="A0A9W7MN84"/>
<dbReference type="PANTHER" id="PTHR11452:SF80">
    <property type="entry name" value="ALPHA-GALACTOSIDASE 1"/>
    <property type="match status" value="1"/>
</dbReference>
<dbReference type="SUPFAM" id="SSF51011">
    <property type="entry name" value="Glycosyl hydrolase domain"/>
    <property type="match status" value="1"/>
</dbReference>
<reference evidence="11" key="1">
    <citation type="submission" date="2023-05" db="EMBL/GenBank/DDBJ databases">
        <title>Genome and transcriptome analyses reveal genes involved in the formation of fine ridges on petal epidermal cells in Hibiscus trionum.</title>
        <authorList>
            <person name="Koshimizu S."/>
            <person name="Masuda S."/>
            <person name="Ishii T."/>
            <person name="Shirasu K."/>
            <person name="Hoshino A."/>
            <person name="Arita M."/>
        </authorList>
    </citation>
    <scope>NUCLEOTIDE SEQUENCE</scope>
    <source>
        <strain evidence="11">Hamamatsu line</strain>
    </source>
</reference>
<evidence type="ECO:0000256" key="5">
    <source>
        <dbReference type="ARBA" id="ARBA00022801"/>
    </source>
</evidence>
<evidence type="ECO:0000256" key="2">
    <source>
        <dbReference type="ARBA" id="ARBA00009743"/>
    </source>
</evidence>
<accession>A0A9W7MN84</accession>
<proteinExistence type="inferred from homology"/>
<comment type="caution">
    <text evidence="11">The sequence shown here is derived from an EMBL/GenBank/DDBJ whole genome shotgun (WGS) entry which is preliminary data.</text>
</comment>
<evidence type="ECO:0000256" key="4">
    <source>
        <dbReference type="ARBA" id="ARBA00022729"/>
    </source>
</evidence>
<protein>
    <recommendedName>
        <fullName evidence="3 8">Alpha-galactosidase</fullName>
        <ecNumber evidence="3 8">3.2.1.22</ecNumber>
    </recommendedName>
    <alternativeName>
        <fullName evidence="8">Melibiase</fullName>
    </alternativeName>
</protein>
<keyword evidence="12" id="KW-1185">Reference proteome</keyword>
<evidence type="ECO:0000259" key="10">
    <source>
        <dbReference type="Pfam" id="PF17801"/>
    </source>
</evidence>
<evidence type="ECO:0000313" key="12">
    <source>
        <dbReference type="Proteomes" id="UP001165190"/>
    </source>
</evidence>
<dbReference type="InterPro" id="IPR013785">
    <property type="entry name" value="Aldolase_TIM"/>
</dbReference>